<dbReference type="EMBL" id="RQTK01000413">
    <property type="protein sequence ID" value="RUS80050.1"/>
    <property type="molecule type" value="Genomic_DNA"/>
</dbReference>
<proteinExistence type="inferred from homology"/>
<evidence type="ECO:0000313" key="5">
    <source>
        <dbReference type="Proteomes" id="UP000271974"/>
    </source>
</evidence>
<comment type="similarity">
    <text evidence="1">Belongs to the CAF1 family.</text>
</comment>
<dbReference type="GO" id="GO:0046872">
    <property type="term" value="F:metal ion binding"/>
    <property type="evidence" value="ECO:0007669"/>
    <property type="project" value="InterPro"/>
</dbReference>
<evidence type="ECO:0000256" key="2">
    <source>
        <dbReference type="SAM" id="MobiDB-lite"/>
    </source>
</evidence>
<dbReference type="GO" id="GO:1990432">
    <property type="term" value="P:siRNA 3'-end processing"/>
    <property type="evidence" value="ECO:0007669"/>
    <property type="project" value="TreeGrafter"/>
</dbReference>
<dbReference type="GO" id="GO:0005634">
    <property type="term" value="C:nucleus"/>
    <property type="evidence" value="ECO:0007669"/>
    <property type="project" value="InterPro"/>
</dbReference>
<dbReference type="InterPro" id="IPR034042">
    <property type="entry name" value="PARN_R3H"/>
</dbReference>
<reference evidence="4 5" key="1">
    <citation type="submission" date="2019-01" db="EMBL/GenBank/DDBJ databases">
        <title>A draft genome assembly of the solar-powered sea slug Elysia chlorotica.</title>
        <authorList>
            <person name="Cai H."/>
            <person name="Li Q."/>
            <person name="Fang X."/>
            <person name="Li J."/>
            <person name="Curtis N.E."/>
            <person name="Altenburger A."/>
            <person name="Shibata T."/>
            <person name="Feng M."/>
            <person name="Maeda T."/>
            <person name="Schwartz J.A."/>
            <person name="Shigenobu S."/>
            <person name="Lundholm N."/>
            <person name="Nishiyama T."/>
            <person name="Yang H."/>
            <person name="Hasebe M."/>
            <person name="Li S."/>
            <person name="Pierce S.K."/>
            <person name="Wang J."/>
        </authorList>
    </citation>
    <scope>NUCLEOTIDE SEQUENCE [LARGE SCALE GENOMIC DNA]</scope>
    <source>
        <strain evidence="4">EC2010</strain>
        <tissue evidence="4">Whole organism of an adult</tissue>
    </source>
</reference>
<dbReference type="InterPro" id="IPR012337">
    <property type="entry name" value="RNaseH-like_sf"/>
</dbReference>
<comment type="caution">
    <text evidence="4">The sequence shown here is derived from an EMBL/GenBank/DDBJ whole genome shotgun (WGS) entry which is preliminary data.</text>
</comment>
<dbReference type="CDD" id="cd12428">
    <property type="entry name" value="RRM_PARN"/>
    <property type="match status" value="1"/>
</dbReference>
<evidence type="ECO:0000313" key="4">
    <source>
        <dbReference type="EMBL" id="RUS80050.1"/>
    </source>
</evidence>
<dbReference type="SUPFAM" id="SSF54928">
    <property type="entry name" value="RNA-binding domain, RBD"/>
    <property type="match status" value="1"/>
</dbReference>
<dbReference type="PANTHER" id="PTHR15092:SF44">
    <property type="entry name" value="POLY(A)-SPECIFIC RIBONUCLEASE PARN"/>
    <property type="match status" value="1"/>
</dbReference>
<dbReference type="SUPFAM" id="SSF82708">
    <property type="entry name" value="R3H domain"/>
    <property type="match status" value="1"/>
</dbReference>
<dbReference type="InterPro" id="IPR051181">
    <property type="entry name" value="CAF1_poly(A)_ribonucleases"/>
</dbReference>
<dbReference type="InterPro" id="IPR014789">
    <property type="entry name" value="PolyA-riboNase_RNA-binding"/>
</dbReference>
<dbReference type="Gene3D" id="3.30.70.330">
    <property type="match status" value="1"/>
</dbReference>
<gene>
    <name evidence="4" type="ORF">EGW08_012167</name>
</gene>
<dbReference type="InterPro" id="IPR036397">
    <property type="entry name" value="RNaseH_sf"/>
</dbReference>
<dbReference type="AlphaFoldDB" id="A0A3S0ZPX7"/>
<dbReference type="CDD" id="cd02637">
    <property type="entry name" value="R3H_PARN"/>
    <property type="match status" value="1"/>
</dbReference>
<dbReference type="STRING" id="188477.A0A3S0ZPX7"/>
<name>A0A3S0ZPX7_ELYCH</name>
<evidence type="ECO:0000259" key="3">
    <source>
        <dbReference type="Pfam" id="PF08675"/>
    </source>
</evidence>
<dbReference type="GO" id="GO:0005737">
    <property type="term" value="C:cytoplasm"/>
    <property type="evidence" value="ECO:0007669"/>
    <property type="project" value="InterPro"/>
</dbReference>
<dbReference type="GO" id="GO:0004535">
    <property type="term" value="F:poly(A)-specific ribonuclease activity"/>
    <property type="evidence" value="ECO:0007669"/>
    <property type="project" value="InterPro"/>
</dbReference>
<protein>
    <recommendedName>
        <fullName evidence="3">Poly(A)-specific ribonuclease RNA-binding domain-containing protein</fullName>
    </recommendedName>
</protein>
<dbReference type="InterPro" id="IPR035979">
    <property type="entry name" value="RBD_domain_sf"/>
</dbReference>
<dbReference type="InterPro" id="IPR012677">
    <property type="entry name" value="Nucleotide-bd_a/b_plait_sf"/>
</dbReference>
<dbReference type="SUPFAM" id="SSF53098">
    <property type="entry name" value="Ribonuclease H-like"/>
    <property type="match status" value="1"/>
</dbReference>
<dbReference type="InterPro" id="IPR006941">
    <property type="entry name" value="RNase_CAF1"/>
</dbReference>
<dbReference type="Proteomes" id="UP000271974">
    <property type="component" value="Unassembled WGS sequence"/>
</dbReference>
<organism evidence="4 5">
    <name type="scientific">Elysia chlorotica</name>
    <name type="common">Eastern emerald elysia</name>
    <name type="synonym">Sea slug</name>
    <dbReference type="NCBI Taxonomy" id="188477"/>
    <lineage>
        <taxon>Eukaryota</taxon>
        <taxon>Metazoa</taxon>
        <taxon>Spiralia</taxon>
        <taxon>Lophotrochozoa</taxon>
        <taxon>Mollusca</taxon>
        <taxon>Gastropoda</taxon>
        <taxon>Heterobranchia</taxon>
        <taxon>Euthyneura</taxon>
        <taxon>Panpulmonata</taxon>
        <taxon>Sacoglossa</taxon>
        <taxon>Placobranchoidea</taxon>
        <taxon>Plakobranchidae</taxon>
        <taxon>Elysia</taxon>
    </lineage>
</organism>
<dbReference type="PANTHER" id="PTHR15092">
    <property type="entry name" value="POLY A -SPECIFIC RIBONUCLEASE/TARGET OF EGR1, MEMBER 1"/>
    <property type="match status" value="1"/>
</dbReference>
<evidence type="ECO:0000256" key="1">
    <source>
        <dbReference type="ARBA" id="ARBA00008372"/>
    </source>
</evidence>
<accession>A0A3S0ZPX7</accession>
<dbReference type="Pfam" id="PF08675">
    <property type="entry name" value="RNA_bind"/>
    <property type="match status" value="1"/>
</dbReference>
<feature type="region of interest" description="Disordered" evidence="2">
    <location>
        <begin position="404"/>
        <end position="472"/>
    </location>
</feature>
<dbReference type="Gene3D" id="3.30.1370.50">
    <property type="entry name" value="R3H-like domain"/>
    <property type="match status" value="1"/>
</dbReference>
<dbReference type="OrthoDB" id="1432093at2759"/>
<sequence length="472" mass="53317">MCQSSSIDFLVSHGFDFNKVFREGIPFLTAQQEHKMRLSLEQKHSDQNNQSFTAMEVPENQREFLDGICEKIDAFLAEVDAEPLEIKGCNGLQRKLIYQTVEEKYPLARLETRTGENRERFLVLHGAKDAEQLAKIDQEKRALQMMELDIQVGFTKVVQAITKSEKPVVGHNMLLDVLHCMSHFYGPLPDDLEDFKSVVSTVLPKLIDTKLMANTPPIKDLIEHTSLGELHQTLQSKPFTPVTIKLAPGFGKYAEDTNALHEAGFDAFVTGSCFATMCKFLGECQKPATDFLLPSSPVIKAFTNKLYLMRINDIQYLTLDGPDMELNRDHVFHVTFPKEWRASDLYTLFEPYGNIQISWLSNTSAYVGLHNKKYSKIAFEALSKEKHSSFLVTSYAFHHRNKALKLPTPGKRPHHGESDPVPNKLKRSLPVPDAEGTVEGSAKKPATEASSPREVQSDDKTGRKLFDEATDW</sequence>
<dbReference type="GO" id="GO:1990431">
    <property type="term" value="P:priRNA 3'-end processing"/>
    <property type="evidence" value="ECO:0007669"/>
    <property type="project" value="TreeGrafter"/>
</dbReference>
<feature type="domain" description="Poly(A)-specific ribonuclease RNA-binding" evidence="3">
    <location>
        <begin position="321"/>
        <end position="399"/>
    </location>
</feature>
<dbReference type="GO" id="GO:0000289">
    <property type="term" value="P:nuclear-transcribed mRNA poly(A) tail shortening"/>
    <property type="evidence" value="ECO:0007669"/>
    <property type="project" value="TreeGrafter"/>
</dbReference>
<dbReference type="InterPro" id="IPR036867">
    <property type="entry name" value="R3H_dom_sf"/>
</dbReference>
<dbReference type="GO" id="GO:0003723">
    <property type="term" value="F:RNA binding"/>
    <property type="evidence" value="ECO:0007669"/>
    <property type="project" value="InterPro"/>
</dbReference>
<keyword evidence="5" id="KW-1185">Reference proteome</keyword>
<dbReference type="Gene3D" id="3.30.420.10">
    <property type="entry name" value="Ribonuclease H-like superfamily/Ribonuclease H"/>
    <property type="match status" value="2"/>
</dbReference>
<feature type="compositionally biased region" description="Basic and acidic residues" evidence="2">
    <location>
        <begin position="455"/>
        <end position="472"/>
    </location>
</feature>
<dbReference type="Pfam" id="PF04857">
    <property type="entry name" value="CAF1"/>
    <property type="match status" value="1"/>
</dbReference>